<keyword evidence="6" id="KW-1185">Reference proteome</keyword>
<dbReference type="CDD" id="cd00070">
    <property type="entry name" value="GLECT"/>
    <property type="match status" value="2"/>
</dbReference>
<dbReference type="EMBL" id="WVUK01000056">
    <property type="protein sequence ID" value="KAF7492199.1"/>
    <property type="molecule type" value="Genomic_DNA"/>
</dbReference>
<dbReference type="PANTHER" id="PTHR11346:SF147">
    <property type="entry name" value="GALECTIN"/>
    <property type="match status" value="1"/>
</dbReference>
<gene>
    <name evidence="4" type="ORF">SSS_6877</name>
</gene>
<dbReference type="Gene3D" id="2.60.120.200">
    <property type="match status" value="2"/>
</dbReference>
<evidence type="ECO:0000313" key="6">
    <source>
        <dbReference type="Proteomes" id="UP000070412"/>
    </source>
</evidence>
<reference evidence="4" key="2">
    <citation type="submission" date="2020-01" db="EMBL/GenBank/DDBJ databases">
        <authorList>
            <person name="Korhonen P.K.K."/>
            <person name="Guangxu M.G."/>
            <person name="Wang T.W."/>
            <person name="Stroehlein A.J.S."/>
            <person name="Young N.D."/>
            <person name="Ang C.-S.A."/>
            <person name="Fernando D.W.F."/>
            <person name="Lu H.L."/>
            <person name="Taylor S.T."/>
            <person name="Ehtesham M.E.M."/>
            <person name="Najaraj S.H.N."/>
            <person name="Harsha G.H.G."/>
            <person name="Madugundu A.M."/>
            <person name="Renuse S.R."/>
            <person name="Holt D.H."/>
            <person name="Pandey A.P."/>
            <person name="Papenfuss A.P."/>
            <person name="Gasser R.B.G."/>
            <person name="Fischer K.F."/>
        </authorList>
    </citation>
    <scope>NUCLEOTIDE SEQUENCE</scope>
    <source>
        <strain evidence="4">SSS_KF_BRIS2020</strain>
    </source>
</reference>
<evidence type="ECO:0000313" key="5">
    <source>
        <dbReference type="EnsemblMetazoa" id="KAF7492199.1"/>
    </source>
</evidence>
<organism evidence="4">
    <name type="scientific">Sarcoptes scabiei</name>
    <name type="common">Itch mite</name>
    <name type="synonym">Acarus scabiei</name>
    <dbReference type="NCBI Taxonomy" id="52283"/>
    <lineage>
        <taxon>Eukaryota</taxon>
        <taxon>Metazoa</taxon>
        <taxon>Ecdysozoa</taxon>
        <taxon>Arthropoda</taxon>
        <taxon>Chelicerata</taxon>
        <taxon>Arachnida</taxon>
        <taxon>Acari</taxon>
        <taxon>Acariformes</taxon>
        <taxon>Sarcoptiformes</taxon>
        <taxon>Astigmata</taxon>
        <taxon>Psoroptidia</taxon>
        <taxon>Sarcoptoidea</taxon>
        <taxon>Sarcoptidae</taxon>
        <taxon>Sarcoptinae</taxon>
        <taxon>Sarcoptes</taxon>
    </lineage>
</organism>
<evidence type="ECO:0000256" key="2">
    <source>
        <dbReference type="RuleBase" id="RU102079"/>
    </source>
</evidence>
<sequence>MDSLLKKSKKLVDSLITIPSSSKIPRSRFLSLNEGLTLNTRIIIDGKVLPAASKFEINLWCGSVVNDDLLTKANIALHLSVHPSAGYALLNSRKGKVWDQEERTSRGRLPRPLLQNQNFTICIEAERTQFRIDVNGNEFVTFLHRNDFTEVGLLSFNGDFDVENIQIQQPQVIVSAPNAEDNNDHIITDLKWPKLPLLLPIKSGLQIGMSILIDGRILGNRFDLSFYQGSNPYDDPNANVPFHMEVYMDSKTIVRNSNEKKQWQQPEKELTHFPFFGHSAFRMLIRVESNRFQTIVGGRYIFDFYHRIGAISTIDHLCLHGNVEIHSLMITVPPL</sequence>
<dbReference type="SMART" id="SM00908">
    <property type="entry name" value="Gal-bind_lectin"/>
    <property type="match status" value="2"/>
</dbReference>
<keyword evidence="1 2" id="KW-0430">Lectin</keyword>
<reference evidence="6" key="1">
    <citation type="journal article" date="2020" name="PLoS Negl. Trop. Dis.">
        <title>High-quality nuclear genome for Sarcoptes scabiei-A critical resource for a neglected parasite.</title>
        <authorList>
            <person name="Korhonen P.K."/>
            <person name="Gasser R.B."/>
            <person name="Ma G."/>
            <person name="Wang T."/>
            <person name="Stroehlein A.J."/>
            <person name="Young N.D."/>
            <person name="Ang C.S."/>
            <person name="Fernando D.D."/>
            <person name="Lu H.C."/>
            <person name="Taylor S."/>
            <person name="Reynolds S.L."/>
            <person name="Mofiz E."/>
            <person name="Najaraj S.H."/>
            <person name="Gowda H."/>
            <person name="Madugundu A."/>
            <person name="Renuse S."/>
            <person name="Holt D."/>
            <person name="Pandey A."/>
            <person name="Papenfuss A.T."/>
            <person name="Fischer K."/>
        </authorList>
    </citation>
    <scope>NUCLEOTIDE SEQUENCE [LARGE SCALE GENOMIC DNA]</scope>
</reference>
<dbReference type="PANTHER" id="PTHR11346">
    <property type="entry name" value="GALECTIN"/>
    <property type="match status" value="1"/>
</dbReference>
<evidence type="ECO:0000313" key="4">
    <source>
        <dbReference type="EMBL" id="KAF7492199.1"/>
    </source>
</evidence>
<dbReference type="OrthoDB" id="6251307at2759"/>
<dbReference type="InterPro" id="IPR001079">
    <property type="entry name" value="Galectin_CRD"/>
</dbReference>
<name>A0A834R9F6_SARSC</name>
<dbReference type="Pfam" id="PF00337">
    <property type="entry name" value="Gal-bind_lectin"/>
    <property type="match status" value="2"/>
</dbReference>
<evidence type="ECO:0000256" key="1">
    <source>
        <dbReference type="ARBA" id="ARBA00022734"/>
    </source>
</evidence>
<accession>A0A834R9F6</accession>
<dbReference type="Proteomes" id="UP000070412">
    <property type="component" value="Unassembled WGS sequence"/>
</dbReference>
<dbReference type="InterPro" id="IPR013320">
    <property type="entry name" value="ConA-like_dom_sf"/>
</dbReference>
<dbReference type="AlphaFoldDB" id="A0A834R9F6"/>
<reference evidence="5" key="3">
    <citation type="submission" date="2022-06" db="UniProtKB">
        <authorList>
            <consortium name="EnsemblMetazoa"/>
        </authorList>
    </citation>
    <scope>IDENTIFICATION</scope>
</reference>
<dbReference type="SMART" id="SM00276">
    <property type="entry name" value="GLECT"/>
    <property type="match status" value="2"/>
</dbReference>
<dbReference type="InterPro" id="IPR044156">
    <property type="entry name" value="Galectin-like"/>
</dbReference>
<dbReference type="PROSITE" id="PS51304">
    <property type="entry name" value="GALECTIN"/>
    <property type="match status" value="2"/>
</dbReference>
<feature type="domain" description="Galectin" evidence="3">
    <location>
        <begin position="28"/>
        <end position="168"/>
    </location>
</feature>
<dbReference type="OMA" id="PRFDEKH"/>
<feature type="domain" description="Galectin" evidence="3">
    <location>
        <begin position="197"/>
        <end position="331"/>
    </location>
</feature>
<protein>
    <recommendedName>
        <fullName evidence="2">Galectin</fullName>
    </recommendedName>
</protein>
<dbReference type="EnsemblMetazoa" id="SSS_6877s_mrna">
    <property type="protein sequence ID" value="KAF7492199.1"/>
    <property type="gene ID" value="SSS_6877"/>
</dbReference>
<proteinExistence type="predicted"/>
<dbReference type="SUPFAM" id="SSF49899">
    <property type="entry name" value="Concanavalin A-like lectins/glucanases"/>
    <property type="match status" value="2"/>
</dbReference>
<evidence type="ECO:0000259" key="3">
    <source>
        <dbReference type="PROSITE" id="PS51304"/>
    </source>
</evidence>
<dbReference type="GO" id="GO:0030246">
    <property type="term" value="F:carbohydrate binding"/>
    <property type="evidence" value="ECO:0007669"/>
    <property type="project" value="UniProtKB-UniRule"/>
</dbReference>